<dbReference type="RefSeq" id="WP_015424300.1">
    <property type="nucleotide sequence ID" value="NC_020449.1"/>
</dbReference>
<keyword evidence="10 13" id="KW-0143">Chaperone</keyword>
<dbReference type="InterPro" id="IPR038221">
    <property type="entry name" value="YidC_periplasmic_sf"/>
</dbReference>
<feature type="transmembrane region" description="Helical" evidence="13">
    <location>
        <begin position="454"/>
        <end position="472"/>
    </location>
</feature>
<evidence type="ECO:0000256" key="3">
    <source>
        <dbReference type="ARBA" id="ARBA00015325"/>
    </source>
</evidence>
<evidence type="ECO:0000259" key="14">
    <source>
        <dbReference type="Pfam" id="PF02096"/>
    </source>
</evidence>
<evidence type="ECO:0000256" key="13">
    <source>
        <dbReference type="HAMAP-Rule" id="MF_01810"/>
    </source>
</evidence>
<comment type="subunit">
    <text evidence="13">Interacts with the Sec translocase complex via SecD. Specifically interacts with transmembrane segments of nascent integral membrane proteins during membrane integration.</text>
</comment>
<feature type="domain" description="Membrane insertase YidC N-terminal" evidence="15">
    <location>
        <begin position="74"/>
        <end position="332"/>
    </location>
</feature>
<protein>
    <recommendedName>
        <fullName evidence="3 13">Membrane protein insertase YidC</fullName>
    </recommendedName>
    <alternativeName>
        <fullName evidence="12 13">Foldase YidC</fullName>
    </alternativeName>
    <alternativeName>
        <fullName evidence="11 13">Membrane integrase YidC</fullName>
    </alternativeName>
    <alternativeName>
        <fullName evidence="13">Membrane protein YidC</fullName>
    </alternativeName>
</protein>
<feature type="transmembrane region" description="Helical" evidence="13">
    <location>
        <begin position="493"/>
        <end position="510"/>
    </location>
</feature>
<dbReference type="PANTHER" id="PTHR12428">
    <property type="entry name" value="OXA1"/>
    <property type="match status" value="1"/>
</dbReference>
<evidence type="ECO:0000313" key="16">
    <source>
        <dbReference type="EMBL" id="CAO80439.1"/>
    </source>
</evidence>
<evidence type="ECO:0000256" key="6">
    <source>
        <dbReference type="ARBA" id="ARBA00022692"/>
    </source>
</evidence>
<reference evidence="16 17" key="1">
    <citation type="journal article" date="2008" name="J. Bacteriol.">
        <title>'Candidatus Cloacamonas acidaminovorans': genome sequence reconstruction provides a first glimpse of a new bacterial division.</title>
        <authorList>
            <person name="Pelletier E."/>
            <person name="Kreimeyer A."/>
            <person name="Bocs S."/>
            <person name="Rouy Z."/>
            <person name="Gyapay G."/>
            <person name="Chouari R."/>
            <person name="Riviere D."/>
            <person name="Ganesan A."/>
            <person name="Daegelen P."/>
            <person name="Sghir A."/>
            <person name="Cohen G.N."/>
            <person name="Medigue C."/>
            <person name="Weissenbach J."/>
            <person name="Le Paslier D."/>
        </authorList>
    </citation>
    <scope>NUCLEOTIDE SEQUENCE [LARGE SCALE GENOMIC DNA]</scope>
    <source>
        <strain evidence="17">Evry</strain>
    </source>
</reference>
<dbReference type="NCBIfam" id="TIGR03592">
    <property type="entry name" value="yidC_oxa1_cterm"/>
    <property type="match status" value="1"/>
</dbReference>
<proteinExistence type="inferred from homology"/>
<keyword evidence="9 13" id="KW-0472">Membrane</keyword>
<evidence type="ECO:0000256" key="9">
    <source>
        <dbReference type="ARBA" id="ARBA00023136"/>
    </source>
</evidence>
<evidence type="ECO:0000256" key="12">
    <source>
        <dbReference type="ARBA" id="ARBA00033342"/>
    </source>
</evidence>
<evidence type="ECO:0000256" key="2">
    <source>
        <dbReference type="ARBA" id="ARBA00010527"/>
    </source>
</evidence>
<keyword evidence="17" id="KW-1185">Reference proteome</keyword>
<dbReference type="HOGENOM" id="CLU_016535_3_0_0"/>
<feature type="domain" description="Membrane insertase YidC/Oxa/ALB C-terminal" evidence="14">
    <location>
        <begin position="344"/>
        <end position="534"/>
    </location>
</feature>
<evidence type="ECO:0000256" key="5">
    <source>
        <dbReference type="ARBA" id="ARBA00022475"/>
    </source>
</evidence>
<dbReference type="InterPro" id="IPR028053">
    <property type="entry name" value="Membr_insert_YidC_N"/>
</dbReference>
<evidence type="ECO:0000256" key="10">
    <source>
        <dbReference type="ARBA" id="ARBA00023186"/>
    </source>
</evidence>
<dbReference type="GO" id="GO:0015031">
    <property type="term" value="P:protein transport"/>
    <property type="evidence" value="ECO:0007669"/>
    <property type="project" value="UniProtKB-KW"/>
</dbReference>
<evidence type="ECO:0000256" key="1">
    <source>
        <dbReference type="ARBA" id="ARBA00004429"/>
    </source>
</evidence>
<dbReference type="InterPro" id="IPR019998">
    <property type="entry name" value="Membr_insert_YidC"/>
</dbReference>
<dbReference type="STRING" id="459349.CLOAM0544"/>
<gene>
    <name evidence="13" type="primary">yidC</name>
    <name evidence="16" type="ordered locus">CLOAM0544</name>
</gene>
<dbReference type="Pfam" id="PF14849">
    <property type="entry name" value="YidC_periplas"/>
    <property type="match status" value="1"/>
</dbReference>
<evidence type="ECO:0000256" key="7">
    <source>
        <dbReference type="ARBA" id="ARBA00022927"/>
    </source>
</evidence>
<dbReference type="Pfam" id="PF02096">
    <property type="entry name" value="60KD_IMP"/>
    <property type="match status" value="1"/>
</dbReference>
<dbReference type="eggNOG" id="COG0706">
    <property type="taxonomic scope" value="Bacteria"/>
</dbReference>
<dbReference type="HAMAP" id="MF_01810">
    <property type="entry name" value="YidC_type1"/>
    <property type="match status" value="1"/>
</dbReference>
<dbReference type="InterPro" id="IPR047196">
    <property type="entry name" value="YidC_ALB_C"/>
</dbReference>
<dbReference type="PRINTS" id="PR00701">
    <property type="entry name" value="60KDINNERMP"/>
</dbReference>
<keyword evidence="8 13" id="KW-1133">Transmembrane helix</keyword>
<feature type="transmembrane region" description="Helical" evidence="13">
    <location>
        <begin position="413"/>
        <end position="434"/>
    </location>
</feature>
<evidence type="ECO:0000256" key="4">
    <source>
        <dbReference type="ARBA" id="ARBA00022448"/>
    </source>
</evidence>
<keyword evidence="4 13" id="KW-0813">Transport</keyword>
<dbReference type="EMBL" id="CU466930">
    <property type="protein sequence ID" value="CAO80439.1"/>
    <property type="molecule type" value="Genomic_DNA"/>
</dbReference>
<sequence length="543" mass="63136">MEKRTLLALLLVFILFLVFNQFVWKPQQLRQQQEQQNRQTQTPQTVTEPVKPDTIIITPMLDTLLAKGKTPEIIKLSNQLMTVTFNSRGGSIQQVELHNFIMHDSTKVKLIPENSSLADVKLIHPTAETPLKDVIFQYRISPDSLGVTFFLGDETNSQISKSFALDNQYGISFSINVENYQVINGIEVDFSCGIADTETVTKSKQQDYRFMYYADNEIFKTTLAKMKKKQPSGNLNSFNWMALRGKYFTLVLKENEPALVRSFRTELNPQTGNPAFVIDSKQSNPKQSWSQSFIIYAGPTDYQILQKYGKQMDNIPERGASWLRWLANIFEWILKFLHRYIKNYGVVILIFAVIIKLLLHPLTQHQMVHSMRQQKMQPYIEEIRKKYANDVVKQREELTKLYKENKTSMTAGCLPLLIQIPILIPLYNVLRYSLDMRNASFCLWLKDLSEPDPYMILPIIMGGFMLLQSLMMRPKNVDTSQMTEQQKMQQSQMKIMTWGMPIFMVIIFRGMPAGLVLYWTAFNVLSILHQYFLTKHLKKKENK</sequence>
<evidence type="ECO:0000313" key="17">
    <source>
        <dbReference type="Proteomes" id="UP000002019"/>
    </source>
</evidence>
<dbReference type="PRINTS" id="PR01900">
    <property type="entry name" value="YIDCPROTEIN"/>
</dbReference>
<comment type="similarity">
    <text evidence="2 13">Belongs to the OXA1/ALB3/YidC family. Type 1 subfamily.</text>
</comment>
<evidence type="ECO:0000259" key="15">
    <source>
        <dbReference type="Pfam" id="PF14849"/>
    </source>
</evidence>
<comment type="subcellular location">
    <subcellularLocation>
        <location evidence="1">Cell inner membrane</location>
        <topology evidence="1">Multi-pass membrane protein</topology>
    </subcellularLocation>
    <subcellularLocation>
        <location evidence="13">Cell membrane</location>
        <topology evidence="13">Multi-pass membrane protein</topology>
    </subcellularLocation>
</comment>
<dbReference type="Proteomes" id="UP000002019">
    <property type="component" value="Chromosome"/>
</dbReference>
<dbReference type="GO" id="GO:0051205">
    <property type="term" value="P:protein insertion into membrane"/>
    <property type="evidence" value="ECO:0007669"/>
    <property type="project" value="TreeGrafter"/>
</dbReference>
<dbReference type="OrthoDB" id="9780552at2"/>
<dbReference type="CDD" id="cd20070">
    <property type="entry name" value="5TM_YidC_Alb3"/>
    <property type="match status" value="1"/>
</dbReference>
<evidence type="ECO:0000256" key="11">
    <source>
        <dbReference type="ARBA" id="ARBA00033245"/>
    </source>
</evidence>
<dbReference type="InterPro" id="IPR028055">
    <property type="entry name" value="YidC/Oxa/ALB_C"/>
</dbReference>
<dbReference type="GO" id="GO:0005886">
    <property type="term" value="C:plasma membrane"/>
    <property type="evidence" value="ECO:0007669"/>
    <property type="project" value="UniProtKB-SubCell"/>
</dbReference>
<keyword evidence="7 13" id="KW-0653">Protein transport</keyword>
<accession>B0VGK2</accession>
<dbReference type="Gene3D" id="2.70.98.90">
    <property type="match status" value="1"/>
</dbReference>
<keyword evidence="5 13" id="KW-1003">Cell membrane</keyword>
<dbReference type="CDD" id="cd19961">
    <property type="entry name" value="EcYidC-like_peri"/>
    <property type="match status" value="1"/>
</dbReference>
<dbReference type="PANTHER" id="PTHR12428:SF65">
    <property type="entry name" value="CYTOCHROME C OXIDASE ASSEMBLY PROTEIN COX18, MITOCHONDRIAL"/>
    <property type="match status" value="1"/>
</dbReference>
<evidence type="ECO:0000256" key="8">
    <source>
        <dbReference type="ARBA" id="ARBA00022989"/>
    </source>
</evidence>
<dbReference type="KEGG" id="caci:CLOAM0544"/>
<organism evidence="16 17">
    <name type="scientific">Cloacimonas acidaminovorans (strain Evry)</name>
    <dbReference type="NCBI Taxonomy" id="459349"/>
    <lineage>
        <taxon>Bacteria</taxon>
        <taxon>Pseudomonadati</taxon>
        <taxon>Candidatus Cloacimonadota</taxon>
        <taxon>Candidatus Cloacimonadia</taxon>
        <taxon>Candidatus Cloacimonadales</taxon>
        <taxon>Candidatus Cloacimonadaceae</taxon>
        <taxon>Candidatus Cloacimonas</taxon>
    </lineage>
</organism>
<dbReference type="AlphaFoldDB" id="B0VGK2"/>
<feature type="transmembrane region" description="Helical" evidence="13">
    <location>
        <begin position="344"/>
        <end position="362"/>
    </location>
</feature>
<dbReference type="GO" id="GO:0032977">
    <property type="term" value="F:membrane insertase activity"/>
    <property type="evidence" value="ECO:0007669"/>
    <property type="project" value="InterPro"/>
</dbReference>
<dbReference type="NCBIfam" id="TIGR03593">
    <property type="entry name" value="yidC_nterm"/>
    <property type="match status" value="1"/>
</dbReference>
<comment type="function">
    <text evidence="13">Required for the insertion and/or proper folding and/or complex formation of integral membrane proteins into the membrane. Involved in integration of membrane proteins that insert both dependently and independently of the Sec translocase complex, as well as at least some lipoproteins. Aids folding of multispanning membrane proteins.</text>
</comment>
<keyword evidence="6 13" id="KW-0812">Transmembrane</keyword>
<dbReference type="InterPro" id="IPR001708">
    <property type="entry name" value="YidC/ALB3/OXA1/COX18"/>
</dbReference>
<name>B0VGK2_CLOAI</name>
<feature type="transmembrane region" description="Helical" evidence="13">
    <location>
        <begin position="516"/>
        <end position="533"/>
    </location>
</feature>